<name>A0A0A1MAV6_9BACI</name>
<dbReference type="OrthoDB" id="9803735at2"/>
<keyword evidence="4" id="KW-0804">Transcription</keyword>
<organism evidence="6 7">
    <name type="scientific">Oceanobacillus oncorhynchi</name>
    <dbReference type="NCBI Taxonomy" id="545501"/>
    <lineage>
        <taxon>Bacteria</taxon>
        <taxon>Bacillati</taxon>
        <taxon>Bacillota</taxon>
        <taxon>Bacilli</taxon>
        <taxon>Bacillales</taxon>
        <taxon>Bacillaceae</taxon>
        <taxon>Oceanobacillus</taxon>
    </lineage>
</organism>
<dbReference type="PROSITE" id="PS50931">
    <property type="entry name" value="HTH_LYSR"/>
    <property type="match status" value="1"/>
</dbReference>
<evidence type="ECO:0000256" key="1">
    <source>
        <dbReference type="ARBA" id="ARBA00009437"/>
    </source>
</evidence>
<dbReference type="PRINTS" id="PR00039">
    <property type="entry name" value="HTHLYSR"/>
</dbReference>
<dbReference type="SUPFAM" id="SSF53850">
    <property type="entry name" value="Periplasmic binding protein-like II"/>
    <property type="match status" value="1"/>
</dbReference>
<dbReference type="InterPro" id="IPR036388">
    <property type="entry name" value="WH-like_DNA-bd_sf"/>
</dbReference>
<dbReference type="Gene3D" id="3.40.190.290">
    <property type="match status" value="1"/>
</dbReference>
<evidence type="ECO:0000256" key="2">
    <source>
        <dbReference type="ARBA" id="ARBA00023015"/>
    </source>
</evidence>
<dbReference type="GO" id="GO:0003677">
    <property type="term" value="F:DNA binding"/>
    <property type="evidence" value="ECO:0007669"/>
    <property type="project" value="UniProtKB-KW"/>
</dbReference>
<evidence type="ECO:0000256" key="4">
    <source>
        <dbReference type="ARBA" id="ARBA00023163"/>
    </source>
</evidence>
<accession>A0A0A1MAV6</accession>
<evidence type="ECO:0000313" key="7">
    <source>
        <dbReference type="Proteomes" id="UP000040453"/>
    </source>
</evidence>
<dbReference type="PANTHER" id="PTHR30419:SF8">
    <property type="entry name" value="NITROGEN ASSIMILATION TRANSCRIPTIONAL ACTIVATOR-RELATED"/>
    <property type="match status" value="1"/>
</dbReference>
<comment type="similarity">
    <text evidence="1">Belongs to the LysR transcriptional regulatory family.</text>
</comment>
<dbReference type="Gene3D" id="1.10.10.10">
    <property type="entry name" value="Winged helix-like DNA-binding domain superfamily/Winged helix DNA-binding domain"/>
    <property type="match status" value="1"/>
</dbReference>
<evidence type="ECO:0000256" key="3">
    <source>
        <dbReference type="ARBA" id="ARBA00023125"/>
    </source>
</evidence>
<dbReference type="RefSeq" id="WP_052484986.1">
    <property type="nucleotide sequence ID" value="NZ_CDGG01000001.1"/>
</dbReference>
<dbReference type="InterPro" id="IPR000847">
    <property type="entry name" value="LysR_HTH_N"/>
</dbReference>
<dbReference type="Pfam" id="PF00126">
    <property type="entry name" value="HTH_1"/>
    <property type="match status" value="1"/>
</dbReference>
<keyword evidence="2" id="KW-0805">Transcription regulation</keyword>
<dbReference type="PANTHER" id="PTHR30419">
    <property type="entry name" value="HTH-TYPE TRANSCRIPTIONAL REGULATOR YBHD"/>
    <property type="match status" value="1"/>
</dbReference>
<dbReference type="Pfam" id="PF03466">
    <property type="entry name" value="LysR_substrate"/>
    <property type="match status" value="1"/>
</dbReference>
<dbReference type="GO" id="GO:0003700">
    <property type="term" value="F:DNA-binding transcription factor activity"/>
    <property type="evidence" value="ECO:0007669"/>
    <property type="project" value="InterPro"/>
</dbReference>
<sequence>MLKNMEYVYAVYLNKSFSKAAGELYISQPALSATIKKVEEEIGLPIFDRSSNPIQLTKAGEYYIESIETIMNIEKEMRSYFNHLAEDNQGTISVGGASFFCTHILPKIAQEFKEEYPDYKVNLLEANADDLIKCLRTGIVDMIIDVEKKDISKMFDSFVWAEEHILLAVPSSYEINNKLRNYQITFQNIANGNYLSERYPKINLKEFQKEDFLLLKKGNDLNQRSLKMCRNAGFTPTISMYLDQMLTSYYIASNEKGIAFVRASVTHYLEATNKLCFYKIDDDNARQNIMLYYKKTQPLPKVGTDFISFIKEKKIDHL</sequence>
<dbReference type="CDD" id="cd05466">
    <property type="entry name" value="PBP2_LTTR_substrate"/>
    <property type="match status" value="1"/>
</dbReference>
<keyword evidence="3" id="KW-0238">DNA-binding</keyword>
<keyword evidence="7" id="KW-1185">Reference proteome</keyword>
<proteinExistence type="inferred from homology"/>
<dbReference type="AlphaFoldDB" id="A0A0A1MAV6"/>
<dbReference type="InterPro" id="IPR036390">
    <property type="entry name" value="WH_DNA-bd_sf"/>
</dbReference>
<protein>
    <submittedName>
        <fullName evidence="6">Hydrogen peroxide-inducible genes activator</fullName>
    </submittedName>
</protein>
<dbReference type="STRING" id="545501.BN997_02348"/>
<evidence type="ECO:0000259" key="5">
    <source>
        <dbReference type="PROSITE" id="PS50931"/>
    </source>
</evidence>
<gene>
    <name evidence="6" type="primary">oxyR_1</name>
    <name evidence="6" type="ORF">BN997_02348</name>
</gene>
<dbReference type="InterPro" id="IPR050950">
    <property type="entry name" value="HTH-type_LysR_regulators"/>
</dbReference>
<reference evidence="6 7" key="1">
    <citation type="submission" date="2014-11" db="EMBL/GenBank/DDBJ databases">
        <authorList>
            <person name="Urmite Genomes Urmite Genomes"/>
        </authorList>
    </citation>
    <scope>NUCLEOTIDE SEQUENCE [LARGE SCALE GENOMIC DNA]</scope>
    <source>
        <strain evidence="6 7">Oc5</strain>
    </source>
</reference>
<evidence type="ECO:0000313" key="6">
    <source>
        <dbReference type="EMBL" id="CEI82480.1"/>
    </source>
</evidence>
<dbReference type="InterPro" id="IPR005119">
    <property type="entry name" value="LysR_subst-bd"/>
</dbReference>
<dbReference type="Proteomes" id="UP000040453">
    <property type="component" value="Unassembled WGS sequence"/>
</dbReference>
<dbReference type="GO" id="GO:0005829">
    <property type="term" value="C:cytosol"/>
    <property type="evidence" value="ECO:0007669"/>
    <property type="project" value="TreeGrafter"/>
</dbReference>
<dbReference type="SUPFAM" id="SSF46785">
    <property type="entry name" value="Winged helix' DNA-binding domain"/>
    <property type="match status" value="1"/>
</dbReference>
<feature type="domain" description="HTH lysR-type" evidence="5">
    <location>
        <begin position="1"/>
        <end position="57"/>
    </location>
</feature>
<dbReference type="EMBL" id="CDGG01000001">
    <property type="protein sequence ID" value="CEI82480.1"/>
    <property type="molecule type" value="Genomic_DNA"/>
</dbReference>